<comment type="similarity">
    <text evidence="1">Belongs to the 5'(3')-deoxyribonucleotidase family.</text>
</comment>
<evidence type="ECO:0000256" key="1">
    <source>
        <dbReference type="ARBA" id="ARBA00009589"/>
    </source>
</evidence>
<dbReference type="Pfam" id="PF06941">
    <property type="entry name" value="NT5C"/>
    <property type="match status" value="1"/>
</dbReference>
<protein>
    <submittedName>
        <fullName evidence="2">5'(3')-deoxyribonucleotidase</fullName>
    </submittedName>
</protein>
<dbReference type="PANTHER" id="PTHR16504">
    <property type="entry name" value="5'(3')-DEOXYRIBONUCLEOTIDASE"/>
    <property type="match status" value="1"/>
</dbReference>
<sequence>MTTLLIDMDSVICDLMSVWHERYNRDYQDTLTVGKLKCWSSEKYVKPECGIKIYDYLKEPGLFLKLKALPNAIEVLERLKRDYDLLIVTSSLSSAYSEKEQWVEENLPFIGKENLIFSHRKNMIVGDLLFDDAPHNLKAFASTGRTAVAMDYPYNREVDVSRVRNWLEFEKFVKQENWKKECSSHATH</sequence>
<gene>
    <name evidence="2" type="ORF">P4T90_13795</name>
</gene>
<dbReference type="PANTHER" id="PTHR16504:SF4">
    <property type="entry name" value="5'(3')-DEOXYRIBONUCLEOTIDASE"/>
    <property type="match status" value="1"/>
</dbReference>
<dbReference type="Proteomes" id="UP001341444">
    <property type="component" value="Unassembled WGS sequence"/>
</dbReference>
<organism evidence="2 3">
    <name type="scientific">Heyndrickxia acidicola</name>
    <dbReference type="NCBI Taxonomy" id="209389"/>
    <lineage>
        <taxon>Bacteria</taxon>
        <taxon>Bacillati</taxon>
        <taxon>Bacillota</taxon>
        <taxon>Bacilli</taxon>
        <taxon>Bacillales</taxon>
        <taxon>Bacillaceae</taxon>
        <taxon>Heyndrickxia</taxon>
    </lineage>
</organism>
<dbReference type="Gene3D" id="3.40.50.1000">
    <property type="entry name" value="HAD superfamily/HAD-like"/>
    <property type="match status" value="1"/>
</dbReference>
<comment type="caution">
    <text evidence="2">The sequence shown here is derived from an EMBL/GenBank/DDBJ whole genome shotgun (WGS) entry which is preliminary data.</text>
</comment>
<evidence type="ECO:0000313" key="3">
    <source>
        <dbReference type="Proteomes" id="UP001341444"/>
    </source>
</evidence>
<dbReference type="RefSeq" id="WP_066263917.1">
    <property type="nucleotide sequence ID" value="NZ_JARMAB010000020.1"/>
</dbReference>
<dbReference type="Gene3D" id="1.10.40.40">
    <property type="entry name" value="Deoxyribonucleotidase, domain 2"/>
    <property type="match status" value="1"/>
</dbReference>
<dbReference type="InterPro" id="IPR036412">
    <property type="entry name" value="HAD-like_sf"/>
</dbReference>
<dbReference type="SFLD" id="SFLDS00003">
    <property type="entry name" value="Haloacid_Dehalogenase"/>
    <property type="match status" value="1"/>
</dbReference>
<evidence type="ECO:0000313" key="2">
    <source>
        <dbReference type="EMBL" id="MED1204126.1"/>
    </source>
</evidence>
<dbReference type="SUPFAM" id="SSF56784">
    <property type="entry name" value="HAD-like"/>
    <property type="match status" value="1"/>
</dbReference>
<proteinExistence type="inferred from homology"/>
<dbReference type="SFLD" id="SFLDG01146">
    <property type="entry name" value="C1.2.2"/>
    <property type="match status" value="1"/>
</dbReference>
<accession>A0ABU6MJE3</accession>
<keyword evidence="3" id="KW-1185">Reference proteome</keyword>
<dbReference type="InterPro" id="IPR010708">
    <property type="entry name" value="5'(3')-deoxyribonucleotidase"/>
</dbReference>
<dbReference type="InterPro" id="IPR023214">
    <property type="entry name" value="HAD_sf"/>
</dbReference>
<dbReference type="SFLD" id="SFLDG01126">
    <property type="entry name" value="C1.2:_Nucleotidase_Like"/>
    <property type="match status" value="1"/>
</dbReference>
<reference evidence="2 3" key="1">
    <citation type="submission" date="2023-03" db="EMBL/GenBank/DDBJ databases">
        <title>Bacillus Genome Sequencing.</title>
        <authorList>
            <person name="Dunlap C."/>
        </authorList>
    </citation>
    <scope>NUCLEOTIDE SEQUENCE [LARGE SCALE GENOMIC DNA]</scope>
    <source>
        <strain evidence="2 3">B-23453</strain>
    </source>
</reference>
<dbReference type="EMBL" id="JARMAB010000020">
    <property type="protein sequence ID" value="MED1204126.1"/>
    <property type="molecule type" value="Genomic_DNA"/>
</dbReference>
<name>A0ABU6MJE3_9BACI</name>